<gene>
    <name evidence="2" type="ORF">DP130_02010</name>
</gene>
<dbReference type="Pfam" id="PF01261">
    <property type="entry name" value="AP_endonuc_2"/>
    <property type="match status" value="1"/>
</dbReference>
<keyword evidence="2" id="KW-0413">Isomerase</keyword>
<name>A0A4Q0VHR5_CLOTA</name>
<dbReference type="SUPFAM" id="SSF51658">
    <property type="entry name" value="Xylose isomerase-like"/>
    <property type="match status" value="1"/>
</dbReference>
<sequence>MKIGLETESYHLHFQNNRMDIFDFIRKTAELGLDGVQINIIKDKNLDPEWGTLGSNDPEHLAKVRKEVEKYGLFVEIDARGTEPNKLKKVIEVAHRLGADIIRTYVRCGGDLQEEIRRAPEDIREVLPLLRKYRIKLALENHEYETADDMINIVKEIGSPWVGITCDTGNGMMVWEEPKETIEKLAPYTFTTHFKDHIIIKDEDDYRVCGTAIGEGSMNVEECFKMLVDNTTLTRINIEMCHPYVATFKKEDNVNGVSKLNTGVFTVENPPLDPEIIKPSEYYYPPEHLIDMMIKYQDEEVKKSVKKVLALRDKYCR</sequence>
<dbReference type="EMBL" id="QMAP01000001">
    <property type="protein sequence ID" value="RXI50762.1"/>
    <property type="molecule type" value="Genomic_DNA"/>
</dbReference>
<dbReference type="AlphaFoldDB" id="A0A4Q0VHR5"/>
<organism evidence="2 3">
    <name type="scientific">Clostridium tetani</name>
    <dbReference type="NCBI Taxonomy" id="1513"/>
    <lineage>
        <taxon>Bacteria</taxon>
        <taxon>Bacillati</taxon>
        <taxon>Bacillota</taxon>
        <taxon>Clostridia</taxon>
        <taxon>Eubacteriales</taxon>
        <taxon>Clostridiaceae</taxon>
        <taxon>Clostridium</taxon>
    </lineage>
</organism>
<dbReference type="PANTHER" id="PTHR12110">
    <property type="entry name" value="HYDROXYPYRUVATE ISOMERASE"/>
    <property type="match status" value="1"/>
</dbReference>
<dbReference type="Proteomes" id="UP000290921">
    <property type="component" value="Unassembled WGS sequence"/>
</dbReference>
<dbReference type="InterPro" id="IPR013022">
    <property type="entry name" value="Xyl_isomerase-like_TIM-brl"/>
</dbReference>
<dbReference type="InterPro" id="IPR050312">
    <property type="entry name" value="IolE/XylAMocC-like"/>
</dbReference>
<dbReference type="PANTHER" id="PTHR12110:SF53">
    <property type="entry name" value="BLR5974 PROTEIN"/>
    <property type="match status" value="1"/>
</dbReference>
<accession>A0A4Q0VHR5</accession>
<evidence type="ECO:0000313" key="2">
    <source>
        <dbReference type="EMBL" id="RXI50762.1"/>
    </source>
</evidence>
<comment type="caution">
    <text evidence="2">The sequence shown here is derived from an EMBL/GenBank/DDBJ whole genome shotgun (WGS) entry which is preliminary data.</text>
</comment>
<dbReference type="Gene3D" id="3.20.20.150">
    <property type="entry name" value="Divalent-metal-dependent TIM barrel enzymes"/>
    <property type="match status" value="1"/>
</dbReference>
<dbReference type="InterPro" id="IPR036237">
    <property type="entry name" value="Xyl_isomerase-like_sf"/>
</dbReference>
<protein>
    <submittedName>
        <fullName evidence="2">Sugar phosphate isomerase/epimerase</fullName>
    </submittedName>
</protein>
<evidence type="ECO:0000259" key="1">
    <source>
        <dbReference type="Pfam" id="PF01261"/>
    </source>
</evidence>
<feature type="domain" description="Xylose isomerase-like TIM barrel" evidence="1">
    <location>
        <begin position="26"/>
        <end position="242"/>
    </location>
</feature>
<proteinExistence type="predicted"/>
<reference evidence="2 3" key="1">
    <citation type="submission" date="2018-06" db="EMBL/GenBank/DDBJ databases">
        <title>Genome conservation of Clostridium tetani.</title>
        <authorList>
            <person name="Bruggemann H."/>
            <person name="Popoff M.R."/>
        </authorList>
    </citation>
    <scope>NUCLEOTIDE SEQUENCE [LARGE SCALE GENOMIC DNA]</scope>
    <source>
        <strain evidence="2 3">2017.061</strain>
    </source>
</reference>
<dbReference type="GO" id="GO:0016853">
    <property type="term" value="F:isomerase activity"/>
    <property type="evidence" value="ECO:0007669"/>
    <property type="project" value="UniProtKB-KW"/>
</dbReference>
<evidence type="ECO:0000313" key="3">
    <source>
        <dbReference type="Proteomes" id="UP000290921"/>
    </source>
</evidence>
<dbReference type="RefSeq" id="WP_129029734.1">
    <property type="nucleotide sequence ID" value="NZ_QMAP01000001.1"/>
</dbReference>